<feature type="region of interest" description="Disordered" evidence="1">
    <location>
        <begin position="1"/>
        <end position="122"/>
    </location>
</feature>
<feature type="compositionally biased region" description="Acidic residues" evidence="1">
    <location>
        <begin position="1696"/>
        <end position="1710"/>
    </location>
</feature>
<feature type="compositionally biased region" description="Basic and acidic residues" evidence="1">
    <location>
        <begin position="880"/>
        <end position="890"/>
    </location>
</feature>
<dbReference type="Gene3D" id="1.25.40.990">
    <property type="match status" value="1"/>
</dbReference>
<feature type="compositionally biased region" description="Polar residues" evidence="1">
    <location>
        <begin position="1563"/>
        <end position="1581"/>
    </location>
</feature>
<reference evidence="3 4" key="1">
    <citation type="journal article" date="2018" name="BMC Genomics">
        <title>Genomic evidence for intraspecific hybridization in a clonal and extremely halotolerant yeast.</title>
        <authorList>
            <person name="Gostincar C."/>
            <person name="Stajich J.E."/>
            <person name="Zupancic J."/>
            <person name="Zalar P."/>
            <person name="Gunde-Cimerman N."/>
        </authorList>
    </citation>
    <scope>NUCLEOTIDE SEQUENCE [LARGE SCALE GENOMIC DNA]</scope>
    <source>
        <strain evidence="3 4">EXF-171</strain>
    </source>
</reference>
<feature type="compositionally biased region" description="Polar residues" evidence="1">
    <location>
        <begin position="1186"/>
        <end position="1206"/>
    </location>
</feature>
<dbReference type="EMBL" id="QWIQ01000070">
    <property type="protein sequence ID" value="RMZ10314.1"/>
    <property type="molecule type" value="Genomic_DNA"/>
</dbReference>
<evidence type="ECO:0000256" key="1">
    <source>
        <dbReference type="SAM" id="MobiDB-lite"/>
    </source>
</evidence>
<evidence type="ECO:0000259" key="2">
    <source>
        <dbReference type="Pfam" id="PF03399"/>
    </source>
</evidence>
<sequence length="1831" mass="200334">MQSTAGGRGAGPRGRGRGNGAARGRGASSFRGGLGARGNAGGRGGFGQPSRGDGAGKAARGNAAAGFRANGFKPAQQQPSKSNPFANNTTAAPAASSAPASDGTAPTLSQRQAQLEKARDRERKDAIAKGFIADPNKARTLAEAITPVGTCQDMCAEFERVERTIQFDVKPEERGPDGSPDESRMVKKFRRAAAGLEEQLPSDLRPPPVLKQTCDYLFNTLIAEAPSLGSVEHFVWDRTRAVRNDFSIQQLSKAEDLRLAIHCLERIVRFHILTLHLCSVEPKPTELYDAQQEREQLDRTLLSLMQYYDDSRGRVDMPNEAEFRAYCIIFQIQDPIPDMEDRVQSWPRHIALDHRVRVALELYAAACNTMDSQGPLKPRASHLVAQQDWAKFWELVASKRVSYLMACTAEIYFNLIRRTALQGIWRSYRMKPSKALSDACTIDFLEEVLALDNEEQVVRFCEAYGFVFEEREDGERYLDLLSVKTDTNVLGDPSATLPKQMKSRLVELKRFGRTCPSIISGFSVQKAEEEGMRTHEDEDADEGMEEDLEQSQEQGQSVADYNTDDGESLFIPEEPQQPETAVKPTANGFSGFGAPSNSSFGAFGQPSNAPNGFGQPSGAFSGFGKPSTATQEPPKSGFNFLNSPAQTTTSNATEKPPTTTPFTPGTFSWKPSESKEKVSSIPPKDSASIFSQPGKNETPKPNPFSGLLGQQESSKPIGQDQEPSKPRNPFAETAPNSPNEQTSFGLPPSAPSIFDSEAGSTSSHPPSAFQQPEAKPHPPPSPPKQHSQPHSQSAASPSPTQSHAQLPPQPPSPSSGIYGRKSSNSYQPKKPSPLVQSESVEEAVGPHSDPLRVQNAQGKDRPPANELFPSLPTFDAIESITRETPAKEPSPKPAPLPSQPRQPAQPDIASIVSRLAREITVEDPKGFLNQYAEFAAQQIVVEVQAQVALERETSILRRLKSNYLCRKFGARWKEIFWGRKFAKRGTKRRERARRGLEESKRQSTEGSIAGSTFAMGSTQSYEPEPHKASRASGRLARPTEEVLEQQARAGSKRPSSPLGIDFELKDQRHKRMKSASHVDNRGRVAKPTPPSSDPNADILKRASFLGFSMPITTGKDEAVPPVRRSNYFRLRAAGVPTEWDDNLRGTKRKLSESGPTSTLLPSVRKSPRPKLAKSSDDQTLKMSALMKTTTAPPSFSSVNGTSQQPSAAEPAVNAAPGVSGHRDEDIIARVRRAREALARGADDFKKDMETEMKVRESMRSSTSSNDSPSLARARAEARLAASHGNSTSYSVTPNVPAYRLRESRFVPKEQYGRAIERSKEMRASRSKEISRPTSRMEDSKQMFDFDSPSKKQQSQLSKFDLANPSQERSQNSAFSAQPELQQTSFSHSQEIPESQSASVGFGIHSRQPAFDSKAQLEAQPNGFSASSITGWQPSSTAETSSQSFFKPVVGQHSSEIQDSQPNHLQTWTETTKAQNPFSGLSAGSNFVSQSSFGGHANGAKSVFGTHNRAEPSIFGFGTLPKSPSPAPAVHNSRLEQGQDDFFGTEGQPDSKTEIQHDFTIQPNHINDSLSTSFGGHQSQPHGLTEATDMFGRPRSQTHGLGQSTFSSFGQQSSPTRAQESFYEPTTEEVNLVSDEEEEESQPPYATQFAQNLASAANGGHSPHEDLEESEEDEAEVQDSYQYSSNPYAALARDAGGDTEEDYDEESEEGQGYDTETQEPNGYRQPGAYEEEQGGYDGEEEDLEDFDEEDEDEPLDDEETIGGPSSFGRQRFGNASESAEGEEYDEDEDEDEEDEEDEEIDPSTPIWNRAPSANPELQDVGGTAEEAIELSD</sequence>
<feature type="compositionally biased region" description="Polar residues" evidence="1">
    <location>
        <begin position="595"/>
        <end position="610"/>
    </location>
</feature>
<dbReference type="VEuPathDB" id="FungiDB:BTJ68_02762"/>
<feature type="region of interest" description="Disordered" evidence="1">
    <location>
        <begin position="1252"/>
        <end position="1292"/>
    </location>
</feature>
<feature type="region of interest" description="Disordered" evidence="1">
    <location>
        <begin position="984"/>
        <end position="1096"/>
    </location>
</feature>
<dbReference type="InterPro" id="IPR045107">
    <property type="entry name" value="SAC3/GANP/THP3"/>
</dbReference>
<feature type="compositionally biased region" description="Low complexity" evidence="1">
    <location>
        <begin position="82"/>
        <end position="107"/>
    </location>
</feature>
<protein>
    <recommendedName>
        <fullName evidence="2">SAC3/GANP/THP3 conserved domain-containing protein</fullName>
    </recommendedName>
</protein>
<feature type="region of interest" description="Disordered" evidence="1">
    <location>
        <begin position="522"/>
        <end position="904"/>
    </location>
</feature>
<gene>
    <name evidence="3" type="ORF">D0862_03329</name>
</gene>
<dbReference type="GO" id="GO:0070390">
    <property type="term" value="C:transcription export complex 2"/>
    <property type="evidence" value="ECO:0007669"/>
    <property type="project" value="TreeGrafter"/>
</dbReference>
<comment type="caution">
    <text evidence="3">The sequence shown here is derived from an EMBL/GenBank/DDBJ whole genome shotgun (WGS) entry which is preliminary data.</text>
</comment>
<feature type="domain" description="SAC3/GANP/THP3 conserved" evidence="2">
    <location>
        <begin position="154"/>
        <end position="469"/>
    </location>
</feature>
<feature type="compositionally biased region" description="Acidic residues" evidence="1">
    <location>
        <begin position="1665"/>
        <end position="1676"/>
    </location>
</feature>
<accession>A0A3M7HAK2</accession>
<feature type="compositionally biased region" description="Basic and acidic residues" evidence="1">
    <location>
        <begin position="526"/>
        <end position="536"/>
    </location>
</feature>
<feature type="compositionally biased region" description="Gly residues" evidence="1">
    <location>
        <begin position="32"/>
        <end position="47"/>
    </location>
</feature>
<dbReference type="Proteomes" id="UP000281468">
    <property type="component" value="Unassembled WGS sequence"/>
</dbReference>
<feature type="compositionally biased region" description="Polar residues" evidence="1">
    <location>
        <begin position="1643"/>
        <end position="1654"/>
    </location>
</feature>
<feature type="compositionally biased region" description="Polar residues" evidence="1">
    <location>
        <begin position="1421"/>
        <end position="1442"/>
    </location>
</feature>
<feature type="compositionally biased region" description="Acidic residues" evidence="1">
    <location>
        <begin position="537"/>
        <end position="550"/>
    </location>
</feature>
<dbReference type="InterPro" id="IPR005062">
    <property type="entry name" value="SAC3/GANP/THP3_conserved"/>
</dbReference>
<feature type="compositionally biased region" description="Polar residues" evidence="1">
    <location>
        <begin position="1283"/>
        <end position="1292"/>
    </location>
</feature>
<feature type="compositionally biased region" description="Low complexity" evidence="1">
    <location>
        <begin position="784"/>
        <end position="805"/>
    </location>
</feature>
<feature type="compositionally biased region" description="Polar residues" evidence="1">
    <location>
        <begin position="1004"/>
        <end position="1021"/>
    </location>
</feature>
<evidence type="ECO:0000313" key="4">
    <source>
        <dbReference type="Proteomes" id="UP000281468"/>
    </source>
</evidence>
<feature type="compositionally biased region" description="Low complexity" evidence="1">
    <location>
        <begin position="48"/>
        <end position="73"/>
    </location>
</feature>
<feature type="compositionally biased region" description="Polar residues" evidence="1">
    <location>
        <begin position="734"/>
        <end position="744"/>
    </location>
</feature>
<feature type="compositionally biased region" description="Low complexity" evidence="1">
    <location>
        <begin position="1601"/>
        <end position="1613"/>
    </location>
</feature>
<feature type="compositionally biased region" description="Polar residues" evidence="1">
    <location>
        <begin position="551"/>
        <end position="560"/>
    </location>
</feature>
<dbReference type="GO" id="GO:0006406">
    <property type="term" value="P:mRNA export from nucleus"/>
    <property type="evidence" value="ECO:0007669"/>
    <property type="project" value="TreeGrafter"/>
</dbReference>
<feature type="compositionally biased region" description="Gly residues" evidence="1">
    <location>
        <begin position="1"/>
        <end position="23"/>
    </location>
</feature>
<feature type="compositionally biased region" description="Polar residues" evidence="1">
    <location>
        <begin position="758"/>
        <end position="769"/>
    </location>
</feature>
<feature type="region of interest" description="Disordered" evidence="1">
    <location>
        <begin position="1139"/>
        <end position="1220"/>
    </location>
</feature>
<feature type="compositionally biased region" description="Pro residues" evidence="1">
    <location>
        <begin position="891"/>
        <end position="900"/>
    </location>
</feature>
<feature type="region of interest" description="Disordered" evidence="1">
    <location>
        <begin position="1311"/>
        <end position="1397"/>
    </location>
</feature>
<evidence type="ECO:0000313" key="3">
    <source>
        <dbReference type="EMBL" id="RMZ10314.1"/>
    </source>
</evidence>
<dbReference type="GO" id="GO:0005737">
    <property type="term" value="C:cytoplasm"/>
    <property type="evidence" value="ECO:0007669"/>
    <property type="project" value="TreeGrafter"/>
</dbReference>
<feature type="compositionally biased region" description="Acidic residues" evidence="1">
    <location>
        <begin position="1728"/>
        <end position="1759"/>
    </location>
</feature>
<name>A0A3M7HAK2_HORWE</name>
<feature type="compositionally biased region" description="Low complexity" evidence="1">
    <location>
        <begin position="656"/>
        <end position="667"/>
    </location>
</feature>
<dbReference type="PANTHER" id="PTHR12436:SF3">
    <property type="entry name" value="GERMINAL-CENTER ASSOCIATED NUCLEAR PROTEIN"/>
    <property type="match status" value="1"/>
</dbReference>
<feature type="compositionally biased region" description="Basic and acidic residues" evidence="1">
    <location>
        <begin position="1311"/>
        <end position="1349"/>
    </location>
</feature>
<dbReference type="PANTHER" id="PTHR12436">
    <property type="entry name" value="80 KDA MCM3-ASSOCIATED PROTEIN"/>
    <property type="match status" value="1"/>
</dbReference>
<feature type="compositionally biased region" description="Polar residues" evidence="1">
    <location>
        <begin position="627"/>
        <end position="653"/>
    </location>
</feature>
<feature type="region of interest" description="Disordered" evidence="1">
    <location>
        <begin position="1414"/>
        <end position="1442"/>
    </location>
</feature>
<organism evidence="3 4">
    <name type="scientific">Hortaea werneckii</name>
    <name type="common">Black yeast</name>
    <name type="synonym">Cladosporium werneckii</name>
    <dbReference type="NCBI Taxonomy" id="91943"/>
    <lineage>
        <taxon>Eukaryota</taxon>
        <taxon>Fungi</taxon>
        <taxon>Dikarya</taxon>
        <taxon>Ascomycota</taxon>
        <taxon>Pezizomycotina</taxon>
        <taxon>Dothideomycetes</taxon>
        <taxon>Dothideomycetidae</taxon>
        <taxon>Mycosphaerellales</taxon>
        <taxon>Teratosphaeriaceae</taxon>
        <taxon>Hortaea</taxon>
    </lineage>
</organism>
<dbReference type="Pfam" id="PF03399">
    <property type="entry name" value="SAC3_GANP"/>
    <property type="match status" value="1"/>
</dbReference>
<feature type="region of interest" description="Disordered" evidence="1">
    <location>
        <begin position="1563"/>
        <end position="1831"/>
    </location>
</feature>
<feature type="compositionally biased region" description="Polar residues" evidence="1">
    <location>
        <begin position="1259"/>
        <end position="1268"/>
    </location>
</feature>
<feature type="compositionally biased region" description="Polar residues" evidence="1">
    <location>
        <begin position="1363"/>
        <end position="1397"/>
    </location>
</feature>
<proteinExistence type="predicted"/>
<feature type="compositionally biased region" description="Acidic residues" evidence="1">
    <location>
        <begin position="1778"/>
        <end position="1800"/>
    </location>
</feature>
<feature type="compositionally biased region" description="Basic and acidic residues" evidence="1">
    <location>
        <begin position="993"/>
        <end position="1003"/>
    </location>
</feature>